<gene>
    <name evidence="10" type="primary">WAKL1_4</name>
    <name evidence="10" type="ORF">CFP56_025821</name>
</gene>
<dbReference type="GO" id="GO:0004674">
    <property type="term" value="F:protein serine/threonine kinase activity"/>
    <property type="evidence" value="ECO:0007669"/>
    <property type="project" value="UniProtKB-KW"/>
</dbReference>
<keyword evidence="1" id="KW-0808">Transferase</keyword>
<keyword evidence="2 7" id="KW-0547">Nucleotide-binding</keyword>
<keyword evidence="11" id="KW-1185">Reference proteome</keyword>
<dbReference type="Proteomes" id="UP000237347">
    <property type="component" value="Unassembled WGS sequence"/>
</dbReference>
<dbReference type="SMART" id="SM00220">
    <property type="entry name" value="S_TKc"/>
    <property type="match status" value="1"/>
</dbReference>
<evidence type="ECO:0000256" key="5">
    <source>
        <dbReference type="ARBA" id="ARBA00047558"/>
    </source>
</evidence>
<evidence type="ECO:0000256" key="3">
    <source>
        <dbReference type="ARBA" id="ARBA00022777"/>
    </source>
</evidence>
<dbReference type="PROSITE" id="PS50011">
    <property type="entry name" value="PROTEIN_KINASE_DOM"/>
    <property type="match status" value="1"/>
</dbReference>
<evidence type="ECO:0000256" key="7">
    <source>
        <dbReference type="PROSITE-ProRule" id="PRU10141"/>
    </source>
</evidence>
<dbReference type="GO" id="GO:0005886">
    <property type="term" value="C:plasma membrane"/>
    <property type="evidence" value="ECO:0007669"/>
    <property type="project" value="TreeGrafter"/>
</dbReference>
<evidence type="ECO:0000256" key="6">
    <source>
        <dbReference type="ARBA" id="ARBA00047951"/>
    </source>
</evidence>
<comment type="caution">
    <text evidence="10">The sequence shown here is derived from an EMBL/GenBank/DDBJ whole genome shotgun (WGS) entry which is preliminary data.</text>
</comment>
<dbReference type="SUPFAM" id="SSF56112">
    <property type="entry name" value="Protein kinase-like (PK-like)"/>
    <property type="match status" value="1"/>
</dbReference>
<comment type="catalytic activity">
    <reaction evidence="6">
        <text>L-threonyl-[protein] + ATP = O-phospho-L-threonyl-[protein] + ADP + H(+)</text>
        <dbReference type="Rhea" id="RHEA:46608"/>
        <dbReference type="Rhea" id="RHEA-COMP:11060"/>
        <dbReference type="Rhea" id="RHEA-COMP:11605"/>
        <dbReference type="ChEBI" id="CHEBI:15378"/>
        <dbReference type="ChEBI" id="CHEBI:30013"/>
        <dbReference type="ChEBI" id="CHEBI:30616"/>
        <dbReference type="ChEBI" id="CHEBI:61977"/>
        <dbReference type="ChEBI" id="CHEBI:456216"/>
    </reaction>
</comment>
<evidence type="ECO:0000256" key="8">
    <source>
        <dbReference type="RuleBase" id="RU000304"/>
    </source>
</evidence>
<protein>
    <submittedName>
        <fullName evidence="10">Wall-associated receptor kinase-like 1</fullName>
    </submittedName>
</protein>
<evidence type="ECO:0000256" key="4">
    <source>
        <dbReference type="ARBA" id="ARBA00022840"/>
    </source>
</evidence>
<evidence type="ECO:0000313" key="11">
    <source>
        <dbReference type="Proteomes" id="UP000237347"/>
    </source>
</evidence>
<dbReference type="Gene3D" id="1.10.510.10">
    <property type="entry name" value="Transferase(Phosphotransferase) domain 1"/>
    <property type="match status" value="1"/>
</dbReference>
<dbReference type="PANTHER" id="PTHR27005">
    <property type="entry name" value="WALL-ASSOCIATED RECEPTOR KINASE-LIKE 21"/>
    <property type="match status" value="1"/>
</dbReference>
<organism evidence="10 11">
    <name type="scientific">Quercus suber</name>
    <name type="common">Cork oak</name>
    <dbReference type="NCBI Taxonomy" id="58331"/>
    <lineage>
        <taxon>Eukaryota</taxon>
        <taxon>Viridiplantae</taxon>
        <taxon>Streptophyta</taxon>
        <taxon>Embryophyta</taxon>
        <taxon>Tracheophyta</taxon>
        <taxon>Spermatophyta</taxon>
        <taxon>Magnoliopsida</taxon>
        <taxon>eudicotyledons</taxon>
        <taxon>Gunneridae</taxon>
        <taxon>Pentapetalae</taxon>
        <taxon>rosids</taxon>
        <taxon>fabids</taxon>
        <taxon>Fagales</taxon>
        <taxon>Fagaceae</taxon>
        <taxon>Quercus</taxon>
    </lineage>
</organism>
<keyword evidence="8" id="KW-0723">Serine/threonine-protein kinase</keyword>
<comment type="similarity">
    <text evidence="8">Belongs to the protein kinase superfamily.</text>
</comment>
<evidence type="ECO:0000259" key="9">
    <source>
        <dbReference type="PROSITE" id="PS50011"/>
    </source>
</evidence>
<dbReference type="InterPro" id="IPR045274">
    <property type="entry name" value="WAK-like"/>
</dbReference>
<dbReference type="PROSITE" id="PS00108">
    <property type="entry name" value="PROTEIN_KINASE_ST"/>
    <property type="match status" value="1"/>
</dbReference>
<dbReference type="InterPro" id="IPR000719">
    <property type="entry name" value="Prot_kinase_dom"/>
</dbReference>
<dbReference type="InterPro" id="IPR011009">
    <property type="entry name" value="Kinase-like_dom_sf"/>
</dbReference>
<evidence type="ECO:0000256" key="1">
    <source>
        <dbReference type="ARBA" id="ARBA00022679"/>
    </source>
</evidence>
<dbReference type="AlphaFoldDB" id="A0AAW0K3K6"/>
<dbReference type="InterPro" id="IPR008271">
    <property type="entry name" value="Ser/Thr_kinase_AS"/>
</dbReference>
<proteinExistence type="inferred from homology"/>
<feature type="domain" description="Protein kinase" evidence="9">
    <location>
        <begin position="58"/>
        <end position="238"/>
    </location>
</feature>
<dbReference type="GO" id="GO:0005524">
    <property type="term" value="F:ATP binding"/>
    <property type="evidence" value="ECO:0007669"/>
    <property type="project" value="UniProtKB-UniRule"/>
</dbReference>
<dbReference type="PROSITE" id="PS00107">
    <property type="entry name" value="PROTEIN_KINASE_ATP"/>
    <property type="match status" value="1"/>
</dbReference>
<keyword evidence="4 7" id="KW-0067">ATP-binding</keyword>
<dbReference type="Gene3D" id="3.30.200.20">
    <property type="entry name" value="Phosphorylase Kinase, domain 1"/>
    <property type="match status" value="1"/>
</dbReference>
<evidence type="ECO:0000256" key="2">
    <source>
        <dbReference type="ARBA" id="ARBA00022741"/>
    </source>
</evidence>
<sequence length="238" mass="27204">MFVCCSWLYLIIKQRNLIKLKRKVLQAKWWYQLSRQENSTKTAKIFTIEELKKATNNYDETLIIGRGGFGTVYKGVLSDTRIVAIKKSKMMDQSQIEQFINEVVVLSQINHRNVVKLLVYEFVPNGTLFECIHNESKLSTLSWEICLRIAIETAEALSYLHSAASTPIIHRDVKSSNILLDSSYTAKNRLFEVLGKYIAKEGNAEQLKEVAILAKKCLKLKGEDRPTMKEVATELEGL</sequence>
<dbReference type="EMBL" id="PKMF04000412">
    <property type="protein sequence ID" value="KAK7833111.1"/>
    <property type="molecule type" value="Genomic_DNA"/>
</dbReference>
<dbReference type="GO" id="GO:0007166">
    <property type="term" value="P:cell surface receptor signaling pathway"/>
    <property type="evidence" value="ECO:0007669"/>
    <property type="project" value="InterPro"/>
</dbReference>
<dbReference type="InterPro" id="IPR017441">
    <property type="entry name" value="Protein_kinase_ATP_BS"/>
</dbReference>
<dbReference type="Pfam" id="PF00069">
    <property type="entry name" value="Pkinase"/>
    <property type="match status" value="1"/>
</dbReference>
<name>A0AAW0K3K6_QUESU</name>
<comment type="catalytic activity">
    <reaction evidence="5">
        <text>L-seryl-[protein] + ATP = O-phospho-L-seryl-[protein] + ADP + H(+)</text>
        <dbReference type="Rhea" id="RHEA:17989"/>
        <dbReference type="Rhea" id="RHEA-COMP:9863"/>
        <dbReference type="Rhea" id="RHEA-COMP:11604"/>
        <dbReference type="ChEBI" id="CHEBI:15378"/>
        <dbReference type="ChEBI" id="CHEBI:29999"/>
        <dbReference type="ChEBI" id="CHEBI:30616"/>
        <dbReference type="ChEBI" id="CHEBI:83421"/>
        <dbReference type="ChEBI" id="CHEBI:456216"/>
    </reaction>
</comment>
<keyword evidence="3" id="KW-0418">Kinase</keyword>
<feature type="binding site" evidence="7">
    <location>
        <position position="87"/>
    </location>
    <ligand>
        <name>ATP</name>
        <dbReference type="ChEBI" id="CHEBI:30616"/>
    </ligand>
</feature>
<accession>A0AAW0K3K6</accession>
<reference evidence="10 11" key="1">
    <citation type="journal article" date="2018" name="Sci. Data">
        <title>The draft genome sequence of cork oak.</title>
        <authorList>
            <person name="Ramos A.M."/>
            <person name="Usie A."/>
            <person name="Barbosa P."/>
            <person name="Barros P.M."/>
            <person name="Capote T."/>
            <person name="Chaves I."/>
            <person name="Simoes F."/>
            <person name="Abreu I."/>
            <person name="Carrasquinho I."/>
            <person name="Faro C."/>
            <person name="Guimaraes J.B."/>
            <person name="Mendonca D."/>
            <person name="Nobrega F."/>
            <person name="Rodrigues L."/>
            <person name="Saibo N.J.M."/>
            <person name="Varela M.C."/>
            <person name="Egas C."/>
            <person name="Matos J."/>
            <person name="Miguel C.M."/>
            <person name="Oliveira M.M."/>
            <person name="Ricardo C.P."/>
            <person name="Goncalves S."/>
        </authorList>
    </citation>
    <scope>NUCLEOTIDE SEQUENCE [LARGE SCALE GENOMIC DNA]</scope>
    <source>
        <strain evidence="11">cv. HL8</strain>
    </source>
</reference>
<evidence type="ECO:0000313" key="10">
    <source>
        <dbReference type="EMBL" id="KAK7833111.1"/>
    </source>
</evidence>
<dbReference type="PANTHER" id="PTHR27005:SF468">
    <property type="entry name" value="OS01G0310500 PROTEIN"/>
    <property type="match status" value="1"/>
</dbReference>